<comment type="caution">
    <text evidence="1">The sequence shown here is derived from an EMBL/GenBank/DDBJ whole genome shotgun (WGS) entry which is preliminary data.</text>
</comment>
<accession>A0ABQ9ZLB0</accession>
<gene>
    <name evidence="1" type="ORF">OUZ56_025458</name>
</gene>
<protein>
    <submittedName>
        <fullName evidence="1">Uncharacterized protein</fullName>
    </submittedName>
</protein>
<name>A0ABQ9ZLB0_9CRUS</name>
<evidence type="ECO:0000313" key="1">
    <source>
        <dbReference type="EMBL" id="KAK4013224.1"/>
    </source>
</evidence>
<dbReference type="EMBL" id="JAOYFB010000004">
    <property type="protein sequence ID" value="KAK4013224.1"/>
    <property type="molecule type" value="Genomic_DNA"/>
</dbReference>
<organism evidence="1 2">
    <name type="scientific">Daphnia magna</name>
    <dbReference type="NCBI Taxonomy" id="35525"/>
    <lineage>
        <taxon>Eukaryota</taxon>
        <taxon>Metazoa</taxon>
        <taxon>Ecdysozoa</taxon>
        <taxon>Arthropoda</taxon>
        <taxon>Crustacea</taxon>
        <taxon>Branchiopoda</taxon>
        <taxon>Diplostraca</taxon>
        <taxon>Cladocera</taxon>
        <taxon>Anomopoda</taxon>
        <taxon>Daphniidae</taxon>
        <taxon>Daphnia</taxon>
    </lineage>
</organism>
<proteinExistence type="predicted"/>
<sequence length="61" mass="6838">MLNKSTTVQDREKKFFHQLKEITAQVKRNTEKKEELTSASVYGPIRSTGMALGAVPKCAKL</sequence>
<evidence type="ECO:0000313" key="2">
    <source>
        <dbReference type="Proteomes" id="UP001234178"/>
    </source>
</evidence>
<reference evidence="1 2" key="1">
    <citation type="journal article" date="2023" name="Nucleic Acids Res.">
        <title>The hologenome of Daphnia magna reveals possible DNA methylation and microbiome-mediated evolution of the host genome.</title>
        <authorList>
            <person name="Chaturvedi A."/>
            <person name="Li X."/>
            <person name="Dhandapani V."/>
            <person name="Marshall H."/>
            <person name="Kissane S."/>
            <person name="Cuenca-Cambronero M."/>
            <person name="Asole G."/>
            <person name="Calvet F."/>
            <person name="Ruiz-Romero M."/>
            <person name="Marangio P."/>
            <person name="Guigo R."/>
            <person name="Rago D."/>
            <person name="Mirbahai L."/>
            <person name="Eastwood N."/>
            <person name="Colbourne J.K."/>
            <person name="Zhou J."/>
            <person name="Mallon E."/>
            <person name="Orsini L."/>
        </authorList>
    </citation>
    <scope>NUCLEOTIDE SEQUENCE [LARGE SCALE GENOMIC DNA]</scope>
    <source>
        <strain evidence="1">LRV0_1</strain>
    </source>
</reference>
<keyword evidence="2" id="KW-1185">Reference proteome</keyword>
<dbReference type="Proteomes" id="UP001234178">
    <property type="component" value="Unassembled WGS sequence"/>
</dbReference>